<dbReference type="AlphaFoldDB" id="A0AAW5C5I7"/>
<evidence type="ECO:0000313" key="2">
    <source>
        <dbReference type="EMBL" id="MCG4749290.1"/>
    </source>
</evidence>
<reference evidence="2" key="1">
    <citation type="submission" date="2022-01" db="EMBL/GenBank/DDBJ databases">
        <title>Collection of gut derived symbiotic bacterial strains cultured from healthy donors.</title>
        <authorList>
            <person name="Lin H."/>
            <person name="Kohout C."/>
            <person name="Waligurski E."/>
            <person name="Pamer E.G."/>
        </authorList>
    </citation>
    <scope>NUCLEOTIDE SEQUENCE</scope>
    <source>
        <strain evidence="2">DFI.6.55</strain>
    </source>
</reference>
<organism evidence="2 3">
    <name type="scientific">Enterocloster aldenensis</name>
    <dbReference type="NCBI Taxonomy" id="358742"/>
    <lineage>
        <taxon>Bacteria</taxon>
        <taxon>Bacillati</taxon>
        <taxon>Bacillota</taxon>
        <taxon>Clostridia</taxon>
        <taxon>Lachnospirales</taxon>
        <taxon>Lachnospiraceae</taxon>
        <taxon>Enterocloster</taxon>
    </lineage>
</organism>
<evidence type="ECO:0000256" key="1">
    <source>
        <dbReference type="SAM" id="MobiDB-lite"/>
    </source>
</evidence>
<dbReference type="EMBL" id="JAKNGE010000058">
    <property type="protein sequence ID" value="MCG4749290.1"/>
    <property type="molecule type" value="Genomic_DNA"/>
</dbReference>
<dbReference type="Proteomes" id="UP001299608">
    <property type="component" value="Unassembled WGS sequence"/>
</dbReference>
<gene>
    <name evidence="2" type="ORF">L0N08_28185</name>
</gene>
<proteinExistence type="predicted"/>
<accession>A0AAW5C5I7</accession>
<evidence type="ECO:0000313" key="3">
    <source>
        <dbReference type="Proteomes" id="UP001299608"/>
    </source>
</evidence>
<protein>
    <recommendedName>
        <fullName evidence="4">AP2 domain-containing protein</fullName>
    </recommendedName>
</protein>
<sequence length="216" mass="24846">MGLSLADQRIIESMIGSTFGRLTVIKRAPNYKAGATRWVCKCSCGKEIITYGSNLRTGKTKSCGCLAIDTRKKTPYKHGMANSRLYNIWHGIKNRCELESSTGYRLYGARGIHICEEWKSEFTNFYDWAISHGYTESLELDRIDNDKGYSPDNCRWVTHKENCNNRRNSKNRLTGRMMSDSNGKARKRPREVRTPVGQHDKTSQPYYKGEPEEWQA</sequence>
<evidence type="ECO:0008006" key="4">
    <source>
        <dbReference type="Google" id="ProtNLM"/>
    </source>
</evidence>
<comment type="caution">
    <text evidence="2">The sequence shown here is derived from an EMBL/GenBank/DDBJ whole genome shotgun (WGS) entry which is preliminary data.</text>
</comment>
<feature type="region of interest" description="Disordered" evidence="1">
    <location>
        <begin position="165"/>
        <end position="216"/>
    </location>
</feature>
<dbReference type="RefSeq" id="WP_238053944.1">
    <property type="nucleotide sequence ID" value="NZ_JAKNGE010000058.1"/>
</dbReference>
<name>A0AAW5C5I7_9FIRM</name>